<feature type="compositionally biased region" description="Polar residues" evidence="1">
    <location>
        <begin position="338"/>
        <end position="355"/>
    </location>
</feature>
<feature type="compositionally biased region" description="Basic and acidic residues" evidence="1">
    <location>
        <begin position="42"/>
        <end position="52"/>
    </location>
</feature>
<dbReference type="PANTHER" id="PTHR43591:SF24">
    <property type="entry name" value="2-METHOXY-6-POLYPRENYL-1,4-BENZOQUINOL METHYLASE, MITOCHONDRIAL"/>
    <property type="match status" value="1"/>
</dbReference>
<feature type="compositionally biased region" description="Basic and acidic residues" evidence="1">
    <location>
        <begin position="637"/>
        <end position="654"/>
    </location>
</feature>
<proteinExistence type="predicted"/>
<name>A0A067QIR6_9AGAM</name>
<feature type="compositionally biased region" description="Low complexity" evidence="1">
    <location>
        <begin position="258"/>
        <end position="318"/>
    </location>
</feature>
<dbReference type="InterPro" id="IPR041698">
    <property type="entry name" value="Methyltransf_25"/>
</dbReference>
<feature type="region of interest" description="Disordered" evidence="1">
    <location>
        <begin position="1128"/>
        <end position="1192"/>
    </location>
</feature>
<feature type="domain" description="Methyltransferase" evidence="2">
    <location>
        <begin position="492"/>
        <end position="589"/>
    </location>
</feature>
<feature type="compositionally biased region" description="Low complexity" evidence="1">
    <location>
        <begin position="160"/>
        <end position="181"/>
    </location>
</feature>
<sequence length="1210" mass="132858">MPGAMLNTYYYPHRHRSHSIPSNHPKHPPPALSDPELPASPEHPRSAKDHLESPANPSSLPAPTSPSQKSKQSPYTLFASSTARVGRKFGRKSSTAEAPGPISGSVPGSFTEVQGQRGSDNSNPTGAPPRPLRNPARPLVPKRPSTSSGIPSRQPFLQPRLSTSSGGRSALSGSESGAASTQGFVPGSSSSQRPSTASGGKPTPSTALSKQAAAIYGPRGPTGSAGGREGMFFWEISSQKGSGSGSEYPGSRRKSTSSRKTTGSDNRTIQSTSSTQSQVGSSSSSHNHSNSINTNTNTNRNRSDSNNTNANQRAANQRSPVSSPQRLRSNSGGGEIQWNPSQRNLLTPAQRIQSDTYNRNNTSTTTSGQRSNTSPSQRNATVSPQRASTIPPSQRTVRTRSDSTSASASRAPDFSTADRTILEELKRNIQARDAQFVVRGGRKHHPFLPGEVPYPRDYDRLVVDHDVWETQFVQQVCGSVTWHVFERPPTKVLDLGCGTGSWILECARQWKDCHFVGLDIVPLHPDLQQVGLFDLASRVTWVQANFLDKLPFPNEEFDYVHIKRIARGVPEDKWDSLFDEISRVMKPGGAFEMIEEDLYFPGMLRDTASTSSRVSTPILPSTPPRTASASPVAFEPKILDHSPRHQQHDTETTIRPETLSPPSQHFAPSISIDDSHSSDQSITRSAKVSGPSPYRPNKRHSFASSLLFLSDLSTASALSLSDIHPRGISLSIPGLGTQRSEMDLRASARASAASPPRIVESPPTPSSPAKRTSQSSSNAPLFLLRTLPKAPPNPRDHALLETIYSEMHSSRFVNLAPLALLPNYLSLYFKDVRTHMPIIVTFPPPSRNHLHDHIVDDDSSSSSDEDEPFDAPHNLPPGHRKVGGDSPAVAKNPSIVNLNRLSTYVGTKEVMRKTQPYVTVDSTRTSALSPTTRASILAPLNDPRGSTLFQPRTSSTDEEASLNSASLDISETLMSSYLFEGSTPGLYNRTSPFVKGNRLPNKTFNFDLQSLQLHLSTRVSEILACREAMWDWVLDYQLAARSSSPKRRRQSGIEDEAKRDLIQLTRGDFEELLMYFELDMKDHTALGNVLEERFSWNVMHMARTQDRKAFEAACDRWTEYQQDLQNQRQRLHHSASILPTSNEADEKLGPGGVRRSKSDAQPLRRNRSRRSGDNVGDSTREEEVEEDGVSSVLPTQRLSRTLRVFVCWKP</sequence>
<feature type="compositionally biased region" description="Acidic residues" evidence="1">
    <location>
        <begin position="857"/>
        <end position="869"/>
    </location>
</feature>
<feature type="compositionally biased region" description="Low complexity" evidence="1">
    <location>
        <begin position="402"/>
        <end position="411"/>
    </location>
</feature>
<dbReference type="InParanoid" id="A0A067QIR6"/>
<evidence type="ECO:0000313" key="3">
    <source>
        <dbReference type="EMBL" id="KDQ62491.1"/>
    </source>
</evidence>
<dbReference type="PANTHER" id="PTHR43591">
    <property type="entry name" value="METHYLTRANSFERASE"/>
    <property type="match status" value="1"/>
</dbReference>
<feature type="compositionally biased region" description="Polar residues" evidence="1">
    <location>
        <begin position="106"/>
        <end position="125"/>
    </location>
</feature>
<feature type="region of interest" description="Disordered" evidence="1">
    <location>
        <begin position="1"/>
        <end position="415"/>
    </location>
</feature>
<gene>
    <name evidence="3" type="ORF">JAAARDRAFT_170906</name>
</gene>
<evidence type="ECO:0000259" key="2">
    <source>
        <dbReference type="Pfam" id="PF13649"/>
    </source>
</evidence>
<dbReference type="Pfam" id="PF13649">
    <property type="entry name" value="Methyltransf_25"/>
    <property type="match status" value="1"/>
</dbReference>
<feature type="compositionally biased region" description="Polar residues" evidence="1">
    <location>
        <begin position="319"/>
        <end position="330"/>
    </location>
</feature>
<feature type="compositionally biased region" description="Polar residues" evidence="1">
    <location>
        <begin position="187"/>
        <end position="209"/>
    </location>
</feature>
<feature type="region of interest" description="Disordered" evidence="1">
    <location>
        <begin position="846"/>
        <end position="891"/>
    </location>
</feature>
<dbReference type="Proteomes" id="UP000027265">
    <property type="component" value="Unassembled WGS sequence"/>
</dbReference>
<keyword evidence="4" id="KW-1185">Reference proteome</keyword>
<dbReference type="SUPFAM" id="SSF53335">
    <property type="entry name" value="S-adenosyl-L-methionine-dependent methyltransferases"/>
    <property type="match status" value="1"/>
</dbReference>
<feature type="compositionally biased region" description="Polar residues" evidence="1">
    <location>
        <begin position="375"/>
        <end position="392"/>
    </location>
</feature>
<dbReference type="AlphaFoldDB" id="A0A067QIR6"/>
<dbReference type="HOGENOM" id="CLU_007642_0_0_1"/>
<feature type="compositionally biased region" description="Low complexity" evidence="1">
    <location>
        <begin position="747"/>
        <end position="757"/>
    </location>
</feature>
<dbReference type="OrthoDB" id="2013972at2759"/>
<dbReference type="GO" id="GO:0008168">
    <property type="term" value="F:methyltransferase activity"/>
    <property type="evidence" value="ECO:0007669"/>
    <property type="project" value="TreeGrafter"/>
</dbReference>
<feature type="compositionally biased region" description="Low complexity" evidence="1">
    <location>
        <begin position="356"/>
        <end position="374"/>
    </location>
</feature>
<protein>
    <recommendedName>
        <fullName evidence="2">Methyltransferase domain-containing protein</fullName>
    </recommendedName>
</protein>
<feature type="compositionally biased region" description="Polar residues" evidence="1">
    <location>
        <begin position="767"/>
        <end position="778"/>
    </location>
</feature>
<accession>A0A067QIR6</accession>
<dbReference type="STRING" id="933084.A0A067QIR6"/>
<feature type="region of interest" description="Disordered" evidence="1">
    <location>
        <begin position="742"/>
        <end position="778"/>
    </location>
</feature>
<dbReference type="InterPro" id="IPR029063">
    <property type="entry name" value="SAM-dependent_MTases_sf"/>
</dbReference>
<evidence type="ECO:0000256" key="1">
    <source>
        <dbReference type="SAM" id="MobiDB-lite"/>
    </source>
</evidence>
<reference evidence="4" key="1">
    <citation type="journal article" date="2014" name="Proc. Natl. Acad. Sci. U.S.A.">
        <title>Extensive sampling of basidiomycete genomes demonstrates inadequacy of the white-rot/brown-rot paradigm for wood decay fungi.</title>
        <authorList>
            <person name="Riley R."/>
            <person name="Salamov A.A."/>
            <person name="Brown D.W."/>
            <person name="Nagy L.G."/>
            <person name="Floudas D."/>
            <person name="Held B.W."/>
            <person name="Levasseur A."/>
            <person name="Lombard V."/>
            <person name="Morin E."/>
            <person name="Otillar R."/>
            <person name="Lindquist E.A."/>
            <person name="Sun H."/>
            <person name="LaButti K.M."/>
            <person name="Schmutz J."/>
            <person name="Jabbour D."/>
            <person name="Luo H."/>
            <person name="Baker S.E."/>
            <person name="Pisabarro A.G."/>
            <person name="Walton J.D."/>
            <person name="Blanchette R.A."/>
            <person name="Henrissat B."/>
            <person name="Martin F."/>
            <person name="Cullen D."/>
            <person name="Hibbett D.S."/>
            <person name="Grigoriev I.V."/>
        </authorList>
    </citation>
    <scope>NUCLEOTIDE SEQUENCE [LARGE SCALE GENOMIC DNA]</scope>
    <source>
        <strain evidence="4">MUCL 33604</strain>
    </source>
</reference>
<feature type="compositionally biased region" description="Low complexity" evidence="1">
    <location>
        <begin position="65"/>
        <end position="74"/>
    </location>
</feature>
<evidence type="ECO:0000313" key="4">
    <source>
        <dbReference type="Proteomes" id="UP000027265"/>
    </source>
</evidence>
<dbReference type="EMBL" id="KL197711">
    <property type="protein sequence ID" value="KDQ62491.1"/>
    <property type="molecule type" value="Genomic_DNA"/>
</dbReference>
<dbReference type="Gene3D" id="3.40.50.150">
    <property type="entry name" value="Vaccinia Virus protein VP39"/>
    <property type="match status" value="1"/>
</dbReference>
<feature type="region of interest" description="Disordered" evidence="1">
    <location>
        <begin position="611"/>
        <end position="696"/>
    </location>
</feature>
<organism evidence="3 4">
    <name type="scientific">Jaapia argillacea MUCL 33604</name>
    <dbReference type="NCBI Taxonomy" id="933084"/>
    <lineage>
        <taxon>Eukaryota</taxon>
        <taxon>Fungi</taxon>
        <taxon>Dikarya</taxon>
        <taxon>Basidiomycota</taxon>
        <taxon>Agaricomycotina</taxon>
        <taxon>Agaricomycetes</taxon>
        <taxon>Agaricomycetidae</taxon>
        <taxon>Jaapiales</taxon>
        <taxon>Jaapiaceae</taxon>
        <taxon>Jaapia</taxon>
    </lineage>
</organism>
<dbReference type="CDD" id="cd02440">
    <property type="entry name" value="AdoMet_MTases"/>
    <property type="match status" value="1"/>
</dbReference>